<name>A0A395IVM9_9HELO</name>
<sequence>MSIRGTAGRANKQIEDFLDTLSDPVKPYLPAIGRFLIVVTFLEDALRIITQWSDQLLYLHDYRHIPNGLTHLFLIVNVIAMISCSSLVIARRYSDYAVGGLIGVVIVQALGYGLIFDLNFFLRNLSVMGGLLMVLSDSWVRKSKAFAGLPEIDEKDRKMYFQLAGRVLLIFLFIGFVFSGTWSVWRVVVCTFRSRCLRYGCRGFQGKVQCNHARFLILSVFNVLVNNFWTLHEHHPHKDFAKYDFFQILSIVGGLLLLVNSGPGKYSIDEKKKVY</sequence>
<organism evidence="7 8">
    <name type="scientific">Monilinia fructigena</name>
    <dbReference type="NCBI Taxonomy" id="38457"/>
    <lineage>
        <taxon>Eukaryota</taxon>
        <taxon>Fungi</taxon>
        <taxon>Dikarya</taxon>
        <taxon>Ascomycota</taxon>
        <taxon>Pezizomycotina</taxon>
        <taxon>Leotiomycetes</taxon>
        <taxon>Helotiales</taxon>
        <taxon>Sclerotiniaceae</taxon>
        <taxon>Monilinia</taxon>
    </lineage>
</organism>
<evidence type="ECO:0000313" key="7">
    <source>
        <dbReference type="EMBL" id="RAL63748.1"/>
    </source>
</evidence>
<dbReference type="InterPro" id="IPR002995">
    <property type="entry name" value="Surf4"/>
</dbReference>
<comment type="subcellular location">
    <subcellularLocation>
        <location evidence="1">Membrane</location>
        <topology evidence="1">Multi-pass membrane protein</topology>
    </subcellularLocation>
</comment>
<gene>
    <name evidence="7" type="ORF">DID88_003395</name>
</gene>
<comment type="similarity">
    <text evidence="2">Belongs to the SURF4 family.</text>
</comment>
<evidence type="ECO:0000256" key="2">
    <source>
        <dbReference type="ARBA" id="ARBA00006945"/>
    </source>
</evidence>
<evidence type="ECO:0000256" key="6">
    <source>
        <dbReference type="SAM" id="Phobius"/>
    </source>
</evidence>
<dbReference type="GO" id="GO:0016020">
    <property type="term" value="C:membrane"/>
    <property type="evidence" value="ECO:0007669"/>
    <property type="project" value="UniProtKB-SubCell"/>
</dbReference>
<evidence type="ECO:0000256" key="3">
    <source>
        <dbReference type="ARBA" id="ARBA00022692"/>
    </source>
</evidence>
<keyword evidence="3 6" id="KW-0812">Transmembrane</keyword>
<dbReference type="Pfam" id="PF02077">
    <property type="entry name" value="SURF4"/>
    <property type="match status" value="1"/>
</dbReference>
<dbReference type="Proteomes" id="UP000249056">
    <property type="component" value="Unassembled WGS sequence"/>
</dbReference>
<evidence type="ECO:0000256" key="4">
    <source>
        <dbReference type="ARBA" id="ARBA00022989"/>
    </source>
</evidence>
<evidence type="ECO:0000256" key="5">
    <source>
        <dbReference type="ARBA" id="ARBA00023136"/>
    </source>
</evidence>
<evidence type="ECO:0000313" key="8">
    <source>
        <dbReference type="Proteomes" id="UP000249056"/>
    </source>
</evidence>
<keyword evidence="5 6" id="KW-0472">Membrane</keyword>
<feature type="transmembrane region" description="Helical" evidence="6">
    <location>
        <begin position="245"/>
        <end position="263"/>
    </location>
</feature>
<protein>
    <recommendedName>
        <fullName evidence="9">Surfeit locus protein 4</fullName>
    </recommendedName>
</protein>
<evidence type="ECO:0000256" key="1">
    <source>
        <dbReference type="ARBA" id="ARBA00004141"/>
    </source>
</evidence>
<feature type="transmembrane region" description="Helical" evidence="6">
    <location>
        <begin position="96"/>
        <end position="115"/>
    </location>
</feature>
<keyword evidence="4 6" id="KW-1133">Transmembrane helix</keyword>
<dbReference type="OrthoDB" id="7859621at2759"/>
<proteinExistence type="inferred from homology"/>
<comment type="caution">
    <text evidence="7">The sequence shown here is derived from an EMBL/GenBank/DDBJ whole genome shotgun (WGS) entry which is preliminary data.</text>
</comment>
<dbReference type="AlphaFoldDB" id="A0A395IVM9"/>
<feature type="transmembrane region" description="Helical" evidence="6">
    <location>
        <begin position="160"/>
        <end position="185"/>
    </location>
</feature>
<feature type="transmembrane region" description="Helical" evidence="6">
    <location>
        <begin position="69"/>
        <end position="89"/>
    </location>
</feature>
<accession>A0A395IVM9</accession>
<reference evidence="7 8" key="1">
    <citation type="submission" date="2018-06" db="EMBL/GenBank/DDBJ databases">
        <title>Genome Sequence of the Brown Rot Fungal Pathogen Monilinia fructigena.</title>
        <authorList>
            <person name="Landi L."/>
            <person name="De Miccolis Angelini R.M."/>
            <person name="Pollastro S."/>
            <person name="Abate D."/>
            <person name="Faretra F."/>
            <person name="Romanazzi G."/>
        </authorList>
    </citation>
    <scope>NUCLEOTIDE SEQUENCE [LARGE SCALE GENOMIC DNA]</scope>
    <source>
        <strain evidence="7 8">Mfrg269</strain>
    </source>
</reference>
<evidence type="ECO:0008006" key="9">
    <source>
        <dbReference type="Google" id="ProtNLM"/>
    </source>
</evidence>
<dbReference type="PROSITE" id="PS01339">
    <property type="entry name" value="SURF4"/>
    <property type="match status" value="1"/>
</dbReference>
<keyword evidence="8" id="KW-1185">Reference proteome</keyword>
<dbReference type="EMBL" id="QKRW01000017">
    <property type="protein sequence ID" value="RAL63748.1"/>
    <property type="molecule type" value="Genomic_DNA"/>
</dbReference>